<evidence type="ECO:0000313" key="2">
    <source>
        <dbReference type="EMBL" id="OKL64460.1"/>
    </source>
</evidence>
<keyword evidence="1" id="KW-0472">Membrane</keyword>
<evidence type="ECO:0000256" key="1">
    <source>
        <dbReference type="SAM" id="Phobius"/>
    </source>
</evidence>
<dbReference type="RefSeq" id="XP_020124581.1">
    <property type="nucleotide sequence ID" value="XM_020260255.1"/>
</dbReference>
<dbReference type="AlphaFoldDB" id="A0A225AU52"/>
<keyword evidence="1" id="KW-0812">Transmembrane</keyword>
<evidence type="ECO:0000313" key="3">
    <source>
        <dbReference type="Proteomes" id="UP000214365"/>
    </source>
</evidence>
<accession>A0A225AU52</accession>
<gene>
    <name evidence="2" type="ORF">UA08_00448</name>
</gene>
<name>A0A225AU52_TALAT</name>
<dbReference type="GeneID" id="31000203"/>
<organism evidence="2 3">
    <name type="scientific">Talaromyces atroroseus</name>
    <dbReference type="NCBI Taxonomy" id="1441469"/>
    <lineage>
        <taxon>Eukaryota</taxon>
        <taxon>Fungi</taxon>
        <taxon>Dikarya</taxon>
        <taxon>Ascomycota</taxon>
        <taxon>Pezizomycotina</taxon>
        <taxon>Eurotiomycetes</taxon>
        <taxon>Eurotiomycetidae</taxon>
        <taxon>Eurotiales</taxon>
        <taxon>Trichocomaceae</taxon>
        <taxon>Talaromyces</taxon>
        <taxon>Talaromyces sect. Trachyspermi</taxon>
    </lineage>
</organism>
<feature type="non-terminal residue" evidence="2">
    <location>
        <position position="65"/>
    </location>
</feature>
<keyword evidence="1" id="KW-1133">Transmembrane helix</keyword>
<protein>
    <submittedName>
        <fullName evidence="2">Uncharacterized protein</fullName>
    </submittedName>
</protein>
<comment type="caution">
    <text evidence="2">The sequence shown here is derived from an EMBL/GenBank/DDBJ whole genome shotgun (WGS) entry which is preliminary data.</text>
</comment>
<dbReference type="Proteomes" id="UP000214365">
    <property type="component" value="Unassembled WGS sequence"/>
</dbReference>
<keyword evidence="3" id="KW-1185">Reference proteome</keyword>
<sequence length="65" mass="7279">MYKLNDNIKAICMIALIMIKTVGIFLLCAVFIAHLTMMMMMMMIMLILLVDAPIGSDKLLSNSLL</sequence>
<proteinExistence type="predicted"/>
<dbReference type="EMBL" id="LFMY01000001">
    <property type="protein sequence ID" value="OKL64460.1"/>
    <property type="molecule type" value="Genomic_DNA"/>
</dbReference>
<feature type="transmembrane region" description="Helical" evidence="1">
    <location>
        <begin position="12"/>
        <end position="32"/>
    </location>
</feature>
<reference evidence="2 3" key="1">
    <citation type="submission" date="2015-06" db="EMBL/GenBank/DDBJ databases">
        <title>Talaromyces atroroseus IBT 11181 draft genome.</title>
        <authorList>
            <person name="Rasmussen K.B."/>
            <person name="Rasmussen S."/>
            <person name="Petersen B."/>
            <person name="Sicheritz-Ponten T."/>
            <person name="Mortensen U.H."/>
            <person name="Thrane U."/>
        </authorList>
    </citation>
    <scope>NUCLEOTIDE SEQUENCE [LARGE SCALE GENOMIC DNA]</scope>
    <source>
        <strain evidence="2 3">IBT 11181</strain>
    </source>
</reference>